<organism evidence="1 2">
    <name type="scientific">Fusarium solani</name>
    <name type="common">Filamentous fungus</name>
    <dbReference type="NCBI Taxonomy" id="169388"/>
    <lineage>
        <taxon>Eukaryota</taxon>
        <taxon>Fungi</taxon>
        <taxon>Dikarya</taxon>
        <taxon>Ascomycota</taxon>
        <taxon>Pezizomycotina</taxon>
        <taxon>Sordariomycetes</taxon>
        <taxon>Hypocreomycetidae</taxon>
        <taxon>Hypocreales</taxon>
        <taxon>Nectriaceae</taxon>
        <taxon>Fusarium</taxon>
        <taxon>Fusarium solani species complex</taxon>
    </lineage>
</organism>
<sequence>MHCSLQCEVPSFPQLSSVKRICLLCFAPSFAQNALAIEPCSSSLISIDPCHFSSSRRGNEKAKHCSIPIFAKTTECHPVQDSLRQTFMLLQEFDILPFLINFLKKIQKLLAFSKKVFSKSVKIDIEKSVNQTRSGVQKIQGRKEPVPDSHFVGSLNVVFGWRNPCTAFGVFLVHPSM</sequence>
<gene>
    <name evidence="1" type="ORF">B0J15DRAFT_149293</name>
</gene>
<name>A0A9P9JRK7_FUSSL</name>
<protein>
    <submittedName>
        <fullName evidence="1">Uncharacterized protein</fullName>
    </submittedName>
</protein>
<dbReference type="AlphaFoldDB" id="A0A9P9JRK7"/>
<comment type="caution">
    <text evidence="1">The sequence shown here is derived from an EMBL/GenBank/DDBJ whole genome shotgun (WGS) entry which is preliminary data.</text>
</comment>
<proteinExistence type="predicted"/>
<evidence type="ECO:0000313" key="2">
    <source>
        <dbReference type="Proteomes" id="UP000736672"/>
    </source>
</evidence>
<accession>A0A9P9JRK7</accession>
<keyword evidence="2" id="KW-1185">Reference proteome</keyword>
<dbReference type="Proteomes" id="UP000736672">
    <property type="component" value="Unassembled WGS sequence"/>
</dbReference>
<reference evidence="1" key="1">
    <citation type="journal article" date="2021" name="Nat. Commun.">
        <title>Genetic determinants of endophytism in the Arabidopsis root mycobiome.</title>
        <authorList>
            <person name="Mesny F."/>
            <person name="Miyauchi S."/>
            <person name="Thiergart T."/>
            <person name="Pickel B."/>
            <person name="Atanasova L."/>
            <person name="Karlsson M."/>
            <person name="Huettel B."/>
            <person name="Barry K.W."/>
            <person name="Haridas S."/>
            <person name="Chen C."/>
            <person name="Bauer D."/>
            <person name="Andreopoulos W."/>
            <person name="Pangilinan J."/>
            <person name="LaButti K."/>
            <person name="Riley R."/>
            <person name="Lipzen A."/>
            <person name="Clum A."/>
            <person name="Drula E."/>
            <person name="Henrissat B."/>
            <person name="Kohler A."/>
            <person name="Grigoriev I.V."/>
            <person name="Martin F.M."/>
            <person name="Hacquard S."/>
        </authorList>
    </citation>
    <scope>NUCLEOTIDE SEQUENCE</scope>
    <source>
        <strain evidence="1">FSSC 5 MPI-SDFR-AT-0091</strain>
    </source>
</reference>
<evidence type="ECO:0000313" key="1">
    <source>
        <dbReference type="EMBL" id="KAH7235182.1"/>
    </source>
</evidence>
<dbReference type="EMBL" id="JAGTJS010000024">
    <property type="protein sequence ID" value="KAH7235182.1"/>
    <property type="molecule type" value="Genomic_DNA"/>
</dbReference>